<feature type="transmembrane region" description="Helical" evidence="5">
    <location>
        <begin position="225"/>
        <end position="243"/>
    </location>
</feature>
<dbReference type="Pfam" id="PF01490">
    <property type="entry name" value="Aa_trans"/>
    <property type="match status" value="1"/>
</dbReference>
<dbReference type="GO" id="GO:0015179">
    <property type="term" value="F:L-amino acid transmembrane transporter activity"/>
    <property type="evidence" value="ECO:0007669"/>
    <property type="project" value="TreeGrafter"/>
</dbReference>
<name>A0A2T7PND0_POMCA</name>
<evidence type="ECO:0000256" key="5">
    <source>
        <dbReference type="SAM" id="Phobius"/>
    </source>
</evidence>
<evidence type="ECO:0000313" key="8">
    <source>
        <dbReference type="Proteomes" id="UP000245119"/>
    </source>
</evidence>
<feature type="domain" description="Amino acid transporter transmembrane" evidence="6">
    <location>
        <begin position="26"/>
        <end position="421"/>
    </location>
</feature>
<feature type="transmembrane region" description="Helical" evidence="5">
    <location>
        <begin position="255"/>
        <end position="279"/>
    </location>
</feature>
<feature type="transmembrane region" description="Helical" evidence="5">
    <location>
        <begin position="159"/>
        <end position="176"/>
    </location>
</feature>
<evidence type="ECO:0000256" key="1">
    <source>
        <dbReference type="ARBA" id="ARBA00004141"/>
    </source>
</evidence>
<dbReference type="Proteomes" id="UP000245119">
    <property type="component" value="Linkage Group LG3"/>
</dbReference>
<dbReference type="InterPro" id="IPR013057">
    <property type="entry name" value="AA_transpt_TM"/>
</dbReference>
<dbReference type="PANTHER" id="PTHR22950">
    <property type="entry name" value="AMINO ACID TRANSPORTER"/>
    <property type="match status" value="1"/>
</dbReference>
<feature type="transmembrane region" description="Helical" evidence="5">
    <location>
        <begin position="369"/>
        <end position="389"/>
    </location>
</feature>
<dbReference type="AlphaFoldDB" id="A0A2T7PND0"/>
<keyword evidence="8" id="KW-1185">Reference proteome</keyword>
<evidence type="ECO:0000256" key="2">
    <source>
        <dbReference type="ARBA" id="ARBA00022692"/>
    </source>
</evidence>
<reference evidence="7 8" key="1">
    <citation type="submission" date="2018-04" db="EMBL/GenBank/DDBJ databases">
        <title>The genome of golden apple snail Pomacea canaliculata provides insight into stress tolerance and invasive adaptation.</title>
        <authorList>
            <person name="Liu C."/>
            <person name="Liu B."/>
            <person name="Ren Y."/>
            <person name="Zhang Y."/>
            <person name="Wang H."/>
            <person name="Li S."/>
            <person name="Jiang F."/>
            <person name="Yin L."/>
            <person name="Zhang G."/>
            <person name="Qian W."/>
            <person name="Fan W."/>
        </authorList>
    </citation>
    <scope>NUCLEOTIDE SEQUENCE [LARGE SCALE GENOMIC DNA]</scope>
    <source>
        <strain evidence="7">SZHN2017</strain>
        <tissue evidence="7">Muscle</tissue>
    </source>
</reference>
<evidence type="ECO:0000256" key="4">
    <source>
        <dbReference type="ARBA" id="ARBA00023136"/>
    </source>
</evidence>
<protein>
    <recommendedName>
        <fullName evidence="6">Amino acid transporter transmembrane domain-containing protein</fullName>
    </recommendedName>
</protein>
<dbReference type="OrthoDB" id="1684102at2759"/>
<accession>A0A2T7PND0</accession>
<dbReference type="EMBL" id="PZQS01000003">
    <property type="protein sequence ID" value="PVD34912.1"/>
    <property type="molecule type" value="Genomic_DNA"/>
</dbReference>
<proteinExistence type="predicted"/>
<evidence type="ECO:0000259" key="6">
    <source>
        <dbReference type="Pfam" id="PF01490"/>
    </source>
</evidence>
<feature type="transmembrane region" description="Helical" evidence="5">
    <location>
        <begin position="299"/>
        <end position="322"/>
    </location>
</feature>
<keyword evidence="3 5" id="KW-1133">Transmembrane helix</keyword>
<feature type="transmembrane region" description="Helical" evidence="5">
    <location>
        <begin position="120"/>
        <end position="139"/>
    </location>
</feature>
<keyword evidence="4 5" id="KW-0472">Membrane</keyword>
<evidence type="ECO:0000256" key="3">
    <source>
        <dbReference type="ARBA" id="ARBA00022989"/>
    </source>
</evidence>
<dbReference type="GO" id="GO:0005774">
    <property type="term" value="C:vacuolar membrane"/>
    <property type="evidence" value="ECO:0007669"/>
    <property type="project" value="TreeGrafter"/>
</dbReference>
<feature type="transmembrane region" description="Helical" evidence="5">
    <location>
        <begin position="410"/>
        <end position="429"/>
    </location>
</feature>
<comment type="caution">
    <text evidence="7">The sequence shown here is derived from an EMBL/GenBank/DDBJ whole genome shotgun (WGS) entry which is preliminary data.</text>
</comment>
<feature type="transmembrane region" description="Helical" evidence="5">
    <location>
        <begin position="346"/>
        <end position="363"/>
    </location>
</feature>
<dbReference type="STRING" id="400727.A0A2T7PND0"/>
<gene>
    <name evidence="7" type="ORF">C0Q70_06193</name>
</gene>
<comment type="subcellular location">
    <subcellularLocation>
        <location evidence="1">Membrane</location>
        <topology evidence="1">Multi-pass membrane protein</topology>
    </subcellularLocation>
</comment>
<organism evidence="7 8">
    <name type="scientific">Pomacea canaliculata</name>
    <name type="common">Golden apple snail</name>
    <dbReference type="NCBI Taxonomy" id="400727"/>
    <lineage>
        <taxon>Eukaryota</taxon>
        <taxon>Metazoa</taxon>
        <taxon>Spiralia</taxon>
        <taxon>Lophotrochozoa</taxon>
        <taxon>Mollusca</taxon>
        <taxon>Gastropoda</taxon>
        <taxon>Caenogastropoda</taxon>
        <taxon>Architaenioglossa</taxon>
        <taxon>Ampullarioidea</taxon>
        <taxon>Ampullariidae</taxon>
        <taxon>Pomacea</taxon>
    </lineage>
</organism>
<keyword evidence="2 5" id="KW-0812">Transmembrane</keyword>
<evidence type="ECO:0000313" key="7">
    <source>
        <dbReference type="EMBL" id="PVD34912.1"/>
    </source>
</evidence>
<feature type="transmembrane region" description="Helical" evidence="5">
    <location>
        <begin position="188"/>
        <end position="205"/>
    </location>
</feature>
<sequence>MYNTEDLMADNYIDTDACDNEMSDNTTSNLQCLMHLLKGNIGTGILAMPVAIYNAGLWTGFAGILLIGAMAVHCMHMLIRCSHILCRRTGSKSLSYADAMETCLKTGPQRLKKFARASRHLVNGLLLFTQLGFCSVYIVFIAENLQQIVQTMTSHDPNLRVYEVVVMVLLIPYTLLRNLRVLAPFSSFANLLTLTGLIIIFQYIVRGLEDSEKLPAFSDLSRLPLFFGTAIFAFEGISLVLPLEHSMRNPQDFGGWTGVLNLGMVFVTCLYTAVGFYGYLRFTDSVKGSITLNIPTDDWLYLSVKLMFAISIYVSYGIQLYVPIRIIWPSLEEKLHRDWQKKHGESLLRVSFVILTAVFAVLIPHLDLLISLIGALASSSLAAILPAFIEFITLSVEKGGVSPVVIAKDVFLFLVGLLGCVTDLPYMGIE</sequence>
<dbReference type="PANTHER" id="PTHR22950:SF349">
    <property type="entry name" value="AMINO ACID TRANSPORTER TRANSMEMBRANE DOMAIN-CONTAINING PROTEIN"/>
    <property type="match status" value="1"/>
</dbReference>